<dbReference type="InterPro" id="IPR018247">
    <property type="entry name" value="EF_Hand_1_Ca_BS"/>
</dbReference>
<dbReference type="InterPro" id="IPR011992">
    <property type="entry name" value="EF-hand-dom_pair"/>
</dbReference>
<feature type="compositionally biased region" description="Low complexity" evidence="2">
    <location>
        <begin position="272"/>
        <end position="288"/>
    </location>
</feature>
<evidence type="ECO:0000259" key="3">
    <source>
        <dbReference type="PROSITE" id="PS50222"/>
    </source>
</evidence>
<proteinExistence type="predicted"/>
<dbReference type="Proteomes" id="UP000037460">
    <property type="component" value="Unassembled WGS sequence"/>
</dbReference>
<feature type="domain" description="EF-hand" evidence="3">
    <location>
        <begin position="76"/>
        <end position="111"/>
    </location>
</feature>
<sequence length="563" mass="62282">MIGRHWEKKVAEGLVSAFGPEQLRPTDVESKLAGSLVLNRVKRQLQFILPQDKTLTDLDGEGLDRLGRCVRAMGEQSLFRIAKLFAKQDENKDGVLDQWEFQKMMVELSSYIPGAVVQFAHFMPDRNKPLPFLEFADVFAGVYGKGAVSGASGSSNSALATQPRSRTAFTSETIMDEALSLLGTYGRTDGTMGLLEFKRMLASLDETHGWEHSILAVLSLFKRADVQRAGVLDLQAVMSLLRDLHRSAVLGTTAGAGMGAVMGEGGPSSEPSRTASSAAVSRQQRSGSELSSMASRDELFFLPKEELKLIFETFISFDREMEGLLDEVSFVRLWPALRARAREGVHSVNGRNHRFPIACILLPVVPAQSPDELKSLFRLADETEGVGGNTAGVGKLDVNEVVCAMIDAAEKVFATKALSVVQETQVQPALKEAHLRPELREAMPVALRLLRGLDPEGDATLNENEFVRGFRFLIEAASKLGPPLLTNMPVERRKLKSLFQTADLNHDGKLDANEWLLLLQLQQGMLPALIRWSNVPYRNELVKQLRLAMKKSAERRQRDRFRG</sequence>
<dbReference type="Pfam" id="PF13202">
    <property type="entry name" value="EF-hand_5"/>
    <property type="match status" value="1"/>
</dbReference>
<dbReference type="AlphaFoldDB" id="A0A0M0JJ22"/>
<evidence type="ECO:0000256" key="2">
    <source>
        <dbReference type="SAM" id="MobiDB-lite"/>
    </source>
</evidence>
<dbReference type="GO" id="GO:0005509">
    <property type="term" value="F:calcium ion binding"/>
    <property type="evidence" value="ECO:0007669"/>
    <property type="project" value="InterPro"/>
</dbReference>
<accession>A0A0M0JJ22</accession>
<dbReference type="PROSITE" id="PS00018">
    <property type="entry name" value="EF_HAND_1"/>
    <property type="match status" value="2"/>
</dbReference>
<gene>
    <name evidence="4" type="ORF">Ctob_006497</name>
</gene>
<dbReference type="EMBL" id="JWZX01002877">
    <property type="protein sequence ID" value="KOO26243.1"/>
    <property type="molecule type" value="Genomic_DNA"/>
</dbReference>
<organism evidence="4 5">
    <name type="scientific">Chrysochromulina tobinii</name>
    <dbReference type="NCBI Taxonomy" id="1460289"/>
    <lineage>
        <taxon>Eukaryota</taxon>
        <taxon>Haptista</taxon>
        <taxon>Haptophyta</taxon>
        <taxon>Prymnesiophyceae</taxon>
        <taxon>Prymnesiales</taxon>
        <taxon>Chrysochromulinaceae</taxon>
        <taxon>Chrysochromulina</taxon>
    </lineage>
</organism>
<dbReference type="SMART" id="SM00054">
    <property type="entry name" value="EFh"/>
    <property type="match status" value="4"/>
</dbReference>
<evidence type="ECO:0000313" key="4">
    <source>
        <dbReference type="EMBL" id="KOO26243.1"/>
    </source>
</evidence>
<reference evidence="5" key="1">
    <citation type="journal article" date="2015" name="PLoS Genet.">
        <title>Genome Sequence and Transcriptome Analyses of Chrysochromulina tobin: Metabolic Tools for Enhanced Algal Fitness in the Prominent Order Prymnesiales (Haptophyceae).</title>
        <authorList>
            <person name="Hovde B.T."/>
            <person name="Deodato C.R."/>
            <person name="Hunsperger H.M."/>
            <person name="Ryken S.A."/>
            <person name="Yost W."/>
            <person name="Jha R.K."/>
            <person name="Patterson J."/>
            <person name="Monnat R.J. Jr."/>
            <person name="Barlow S.B."/>
            <person name="Starkenburg S.R."/>
            <person name="Cattolico R.A."/>
        </authorList>
    </citation>
    <scope>NUCLEOTIDE SEQUENCE</scope>
    <source>
        <strain evidence="5">CCMP291</strain>
    </source>
</reference>
<dbReference type="PROSITE" id="PS50222">
    <property type="entry name" value="EF_HAND_2"/>
    <property type="match status" value="2"/>
</dbReference>
<dbReference type="InterPro" id="IPR002048">
    <property type="entry name" value="EF_hand_dom"/>
</dbReference>
<comment type="caution">
    <text evidence="4">The sequence shown here is derived from an EMBL/GenBank/DDBJ whole genome shotgun (WGS) entry which is preliminary data.</text>
</comment>
<evidence type="ECO:0000313" key="5">
    <source>
        <dbReference type="Proteomes" id="UP000037460"/>
    </source>
</evidence>
<keyword evidence="5" id="KW-1185">Reference proteome</keyword>
<dbReference type="SUPFAM" id="SSF47473">
    <property type="entry name" value="EF-hand"/>
    <property type="match status" value="1"/>
</dbReference>
<name>A0A0M0JJ22_9EUKA</name>
<protein>
    <recommendedName>
        <fullName evidence="3">EF-hand domain-containing protein</fullName>
    </recommendedName>
</protein>
<feature type="region of interest" description="Disordered" evidence="2">
    <location>
        <begin position="260"/>
        <end position="290"/>
    </location>
</feature>
<keyword evidence="1" id="KW-0106">Calcium</keyword>
<dbReference type="Gene3D" id="1.10.238.10">
    <property type="entry name" value="EF-hand"/>
    <property type="match status" value="2"/>
</dbReference>
<feature type="domain" description="EF-hand" evidence="3">
    <location>
        <begin position="490"/>
        <end position="525"/>
    </location>
</feature>
<evidence type="ECO:0000256" key="1">
    <source>
        <dbReference type="ARBA" id="ARBA00022837"/>
    </source>
</evidence>